<proteinExistence type="predicted"/>
<dbReference type="RefSeq" id="WP_202014435.1">
    <property type="nucleotide sequence ID" value="NZ_JAERRB010000012.1"/>
</dbReference>
<evidence type="ECO:0000313" key="1">
    <source>
        <dbReference type="EMBL" id="MBL0744662.1"/>
    </source>
</evidence>
<dbReference type="Proteomes" id="UP000613030">
    <property type="component" value="Unassembled WGS sequence"/>
</dbReference>
<organism evidence="1 2">
    <name type="scientific">Chryseolinea lacunae</name>
    <dbReference type="NCBI Taxonomy" id="2801331"/>
    <lineage>
        <taxon>Bacteria</taxon>
        <taxon>Pseudomonadati</taxon>
        <taxon>Bacteroidota</taxon>
        <taxon>Cytophagia</taxon>
        <taxon>Cytophagales</taxon>
        <taxon>Fulvivirgaceae</taxon>
        <taxon>Chryseolinea</taxon>
    </lineage>
</organism>
<gene>
    <name evidence="1" type="ORF">JI741_25740</name>
</gene>
<keyword evidence="2" id="KW-1185">Reference proteome</keyword>
<accession>A0ABS1KZH2</accession>
<protein>
    <submittedName>
        <fullName evidence="1">Phosphatase</fullName>
    </submittedName>
</protein>
<name>A0ABS1KZH2_9BACT</name>
<dbReference type="SUPFAM" id="SSF48317">
    <property type="entry name" value="Acid phosphatase/Vanadium-dependent haloperoxidase"/>
    <property type="match status" value="1"/>
</dbReference>
<evidence type="ECO:0000313" key="2">
    <source>
        <dbReference type="Proteomes" id="UP000613030"/>
    </source>
</evidence>
<comment type="caution">
    <text evidence="1">The sequence shown here is derived from an EMBL/GenBank/DDBJ whole genome shotgun (WGS) entry which is preliminary data.</text>
</comment>
<sequence>MKNTFSVSLIASLIAFSAFGQKNSTKPLTPARGHYRQLQTYSTKSQDAELDKQKFETDAATIERRMSLKPQYLTGVTLKDFQIPEVPANSSELTRAEINYLLELQKQRTPEDIRSSLYMANIWYSLRVTPADSTYRGFRKNLFHIGRSIGTWFNPDDLPLTADLMAKVWRDASFFIWSLKFKYARIRPYVIDKNVKNLEDTDWAAYPSGHAANSYINAYLYQELAPEFTDIFIKDAYDMAHSREIIGVHYPSDSEASRIFARQFVNKLFENEQFKKDFLKVKEEWALKAKEKFQR</sequence>
<reference evidence="1 2" key="1">
    <citation type="submission" date="2021-01" db="EMBL/GenBank/DDBJ databases">
        <title>Chryseolinea sp. Jin1 Genome sequencing and assembly.</title>
        <authorList>
            <person name="Kim I."/>
        </authorList>
    </citation>
    <scope>NUCLEOTIDE SEQUENCE [LARGE SCALE GENOMIC DNA]</scope>
    <source>
        <strain evidence="1 2">Jin1</strain>
    </source>
</reference>
<dbReference type="InterPro" id="IPR036938">
    <property type="entry name" value="PAP2/HPO_sf"/>
</dbReference>
<dbReference type="EMBL" id="JAERRB010000012">
    <property type="protein sequence ID" value="MBL0744662.1"/>
    <property type="molecule type" value="Genomic_DNA"/>
</dbReference>
<dbReference type="Gene3D" id="1.20.144.10">
    <property type="entry name" value="Phosphatidic acid phosphatase type 2/haloperoxidase"/>
    <property type="match status" value="1"/>
</dbReference>